<dbReference type="InterPro" id="IPR038696">
    <property type="entry name" value="IalB_sf"/>
</dbReference>
<feature type="signal peptide" evidence="1">
    <location>
        <begin position="1"/>
        <end position="26"/>
    </location>
</feature>
<keyword evidence="3" id="KW-1185">Reference proteome</keyword>
<dbReference type="RefSeq" id="WP_378773807.1">
    <property type="nucleotide sequence ID" value="NZ_JBHTMX010000003.1"/>
</dbReference>
<dbReference type="Pfam" id="PF06776">
    <property type="entry name" value="IalB"/>
    <property type="match status" value="1"/>
</dbReference>
<protein>
    <submittedName>
        <fullName evidence="2">Invasion associated locus B family protein</fullName>
    </submittedName>
</protein>
<dbReference type="Gene3D" id="2.60.40.1880">
    <property type="entry name" value="Invasion associated locus B (IalB) protein"/>
    <property type="match status" value="1"/>
</dbReference>
<proteinExistence type="predicted"/>
<dbReference type="EMBL" id="JBHTMX010000003">
    <property type="protein sequence ID" value="MFD1330636.1"/>
    <property type="molecule type" value="Genomic_DNA"/>
</dbReference>
<dbReference type="InterPro" id="IPR010642">
    <property type="entry name" value="Invasion_prot_B"/>
</dbReference>
<gene>
    <name evidence="2" type="ORF">ACFQ4O_01325</name>
</gene>
<evidence type="ECO:0000256" key="1">
    <source>
        <dbReference type="SAM" id="SignalP"/>
    </source>
</evidence>
<keyword evidence="1" id="KW-0732">Signal</keyword>
<comment type="caution">
    <text evidence="2">The sequence shown here is derived from an EMBL/GenBank/DDBJ whole genome shotgun (WGS) entry which is preliminary data.</text>
</comment>
<accession>A0ABW3Z314</accession>
<reference evidence="3" key="1">
    <citation type="journal article" date="2019" name="Int. J. Syst. Evol. Microbiol.">
        <title>The Global Catalogue of Microorganisms (GCM) 10K type strain sequencing project: providing services to taxonomists for standard genome sequencing and annotation.</title>
        <authorList>
            <consortium name="The Broad Institute Genomics Platform"/>
            <consortium name="The Broad Institute Genome Sequencing Center for Infectious Disease"/>
            <person name="Wu L."/>
            <person name="Ma J."/>
        </authorList>
    </citation>
    <scope>NUCLEOTIDE SEQUENCE [LARGE SCALE GENOMIC DNA]</scope>
    <source>
        <strain evidence="3">CCUG 61696</strain>
    </source>
</reference>
<name>A0ABW3Z314_9HYPH</name>
<dbReference type="Proteomes" id="UP001597171">
    <property type="component" value="Unassembled WGS sequence"/>
</dbReference>
<sequence>MTARPLATLAAALLMAAQMEIPMAQAQTQQQTQAGPRLPNGATSLNETYQDWAVACAAGDKGRVCVMSQRQRKTDTSQLVLAAEFDAVSAGSVKGALVLPFGLRLADGVVAQIDDRPALKALPFATCLPAGCIVPVVFDGDALKALRSGTTLKLTAKAHDTGRNVAFGVSLKGFAAAQDRVAALSAQ</sequence>
<evidence type="ECO:0000313" key="2">
    <source>
        <dbReference type="EMBL" id="MFD1330636.1"/>
    </source>
</evidence>
<evidence type="ECO:0000313" key="3">
    <source>
        <dbReference type="Proteomes" id="UP001597171"/>
    </source>
</evidence>
<feature type="chain" id="PRO_5045379299" evidence="1">
    <location>
        <begin position="27"/>
        <end position="187"/>
    </location>
</feature>
<organism evidence="2 3">
    <name type="scientific">Methylopila musalis</name>
    <dbReference type="NCBI Taxonomy" id="1134781"/>
    <lineage>
        <taxon>Bacteria</taxon>
        <taxon>Pseudomonadati</taxon>
        <taxon>Pseudomonadota</taxon>
        <taxon>Alphaproteobacteria</taxon>
        <taxon>Hyphomicrobiales</taxon>
        <taxon>Methylopilaceae</taxon>
        <taxon>Methylopila</taxon>
    </lineage>
</organism>